<reference evidence="2" key="1">
    <citation type="submission" date="2020-07" db="EMBL/GenBank/DDBJ databases">
        <authorList>
            <person name="Camacho E."/>
        </authorList>
    </citation>
    <scope>NUCLEOTIDE SEQUENCE</scope>
    <source>
        <strain evidence="2">MPO218</strain>
    </source>
</reference>
<dbReference type="GO" id="GO:0003697">
    <property type="term" value="F:single-stranded DNA binding"/>
    <property type="evidence" value="ECO:0007669"/>
    <property type="project" value="InterPro"/>
</dbReference>
<dbReference type="CDD" id="cd01029">
    <property type="entry name" value="TOPRIM_primases"/>
    <property type="match status" value="1"/>
</dbReference>
<dbReference type="InterPro" id="IPR034154">
    <property type="entry name" value="TOPRIM_DnaG/twinkle"/>
</dbReference>
<accession>A0A975D245</accession>
<dbReference type="GO" id="GO:0005524">
    <property type="term" value="F:ATP binding"/>
    <property type="evidence" value="ECO:0007669"/>
    <property type="project" value="InterPro"/>
</dbReference>
<feature type="domain" description="SF4 helicase" evidence="1">
    <location>
        <begin position="216"/>
        <end position="472"/>
    </location>
</feature>
<dbReference type="SUPFAM" id="SSF56731">
    <property type="entry name" value="DNA primase core"/>
    <property type="match status" value="1"/>
</dbReference>
<evidence type="ECO:0000259" key="1">
    <source>
        <dbReference type="PROSITE" id="PS51199"/>
    </source>
</evidence>
<evidence type="ECO:0000313" key="3">
    <source>
        <dbReference type="Proteomes" id="UP000664914"/>
    </source>
</evidence>
<name>A0A975D245_9SPHN</name>
<dbReference type="InterPro" id="IPR027032">
    <property type="entry name" value="Twinkle-like"/>
</dbReference>
<dbReference type="AlphaFoldDB" id="A0A975D245"/>
<dbReference type="GO" id="GO:0006260">
    <property type="term" value="P:DNA replication"/>
    <property type="evidence" value="ECO:0007669"/>
    <property type="project" value="InterPro"/>
</dbReference>
<dbReference type="EMBL" id="CP059319">
    <property type="protein sequence ID" value="QTH20816.1"/>
    <property type="molecule type" value="Genomic_DNA"/>
</dbReference>
<sequence>MLHEKHRAWIEARMIDPALADKFGLASVQDREGYWLTVPYTERGETINHKWRLTSEKRHRMDQGAPLLLWNADALRHPEVLAGAPVVITEGEWDALAAMTAGVPHVVSIPNGAPSGVTAEPENAKRYAWVYRHLADLDRVKQFIIAADGDEAGANLAHDLVSLLGAERCRWVKYPELCKDLNDIALTYGHAAVADAVMRAKPYPIKGLFRVEDFPPRGPLQTFPLGVKPLMSMLSIVPGTLTVLTGYANIGKSTVLNSVVGELLKSGIGVCMAPFETDIPILIEGLRRSILKSHERDASAEAIGAADKLIADNLAIVHQAVDEDDEMDLEWFLDRCRAAVIQYGVRVVVLDPWNELEHQRRPGETETEYTGRALRAIKRFARKFNVAFWVVAHPAKPMEGARGVPKLYQISGSAHWANKADYGLTYHRRDATKNAAELHVSKVRMGLPGAKGKVAVTLDFRTWEFVEDEGAGQND</sequence>
<dbReference type="Proteomes" id="UP000664914">
    <property type="component" value="Chromosome"/>
</dbReference>
<dbReference type="RefSeq" id="WP_208632330.1">
    <property type="nucleotide sequence ID" value="NZ_CP059319.1"/>
</dbReference>
<dbReference type="PANTHER" id="PTHR12873">
    <property type="entry name" value="T7-LIKE MITOCHONDRIAL DNA HELICASE"/>
    <property type="match status" value="1"/>
</dbReference>
<protein>
    <submittedName>
        <fullName evidence="2">AAA family ATPase</fullName>
    </submittedName>
</protein>
<proteinExistence type="predicted"/>
<dbReference type="Pfam" id="PF13155">
    <property type="entry name" value="Toprim_2"/>
    <property type="match status" value="1"/>
</dbReference>
<dbReference type="Gene3D" id="3.40.1360.10">
    <property type="match status" value="1"/>
</dbReference>
<evidence type="ECO:0000313" key="2">
    <source>
        <dbReference type="EMBL" id="QTH20816.1"/>
    </source>
</evidence>
<reference evidence="2" key="2">
    <citation type="submission" date="2021-04" db="EMBL/GenBank/DDBJ databases">
        <title>Isolation and genomic analysis of the ibuprofen-degrading bacterium Sphingomonas strain MPO218.</title>
        <authorList>
            <person name="Aulestia M."/>
            <person name="Flores A."/>
            <person name="Mangas E.L."/>
            <person name="Perez-Pulido A.J."/>
            <person name="Santero E."/>
            <person name="Camacho E.M."/>
        </authorList>
    </citation>
    <scope>NUCLEOTIDE SEQUENCE</scope>
    <source>
        <strain evidence="2">MPO218</strain>
    </source>
</reference>
<organism evidence="2 3">
    <name type="scientific">Rhizorhabdus wittichii</name>
    <dbReference type="NCBI Taxonomy" id="160791"/>
    <lineage>
        <taxon>Bacteria</taxon>
        <taxon>Pseudomonadati</taxon>
        <taxon>Pseudomonadota</taxon>
        <taxon>Alphaproteobacteria</taxon>
        <taxon>Sphingomonadales</taxon>
        <taxon>Sphingomonadaceae</taxon>
        <taxon>Rhizorhabdus</taxon>
    </lineage>
</organism>
<dbReference type="PANTHER" id="PTHR12873:SF0">
    <property type="entry name" value="TWINKLE MTDNA HELICASE"/>
    <property type="match status" value="1"/>
</dbReference>
<dbReference type="Pfam" id="PF13481">
    <property type="entry name" value="AAA_25"/>
    <property type="match status" value="1"/>
</dbReference>
<dbReference type="InterPro" id="IPR007694">
    <property type="entry name" value="DNA_helicase_DnaB-like_C"/>
</dbReference>
<gene>
    <name evidence="2" type="ORF">HRJ34_21210</name>
</gene>
<dbReference type="Gene3D" id="3.40.50.300">
    <property type="entry name" value="P-loop containing nucleotide triphosphate hydrolases"/>
    <property type="match status" value="1"/>
</dbReference>
<dbReference type="GO" id="GO:0043139">
    <property type="term" value="F:5'-3' DNA helicase activity"/>
    <property type="evidence" value="ECO:0007669"/>
    <property type="project" value="InterPro"/>
</dbReference>
<dbReference type="PROSITE" id="PS51199">
    <property type="entry name" value="SF4_HELICASE"/>
    <property type="match status" value="1"/>
</dbReference>
<dbReference type="SUPFAM" id="SSF52540">
    <property type="entry name" value="P-loop containing nucleoside triphosphate hydrolases"/>
    <property type="match status" value="1"/>
</dbReference>
<dbReference type="InterPro" id="IPR027417">
    <property type="entry name" value="P-loop_NTPase"/>
</dbReference>